<dbReference type="PANTHER" id="PTHR35186">
    <property type="entry name" value="ANK_REP_REGION DOMAIN-CONTAINING PROTEIN"/>
    <property type="match status" value="1"/>
</dbReference>
<organism evidence="3 4">
    <name type="scientific">Lophium mytilinum</name>
    <dbReference type="NCBI Taxonomy" id="390894"/>
    <lineage>
        <taxon>Eukaryota</taxon>
        <taxon>Fungi</taxon>
        <taxon>Dikarya</taxon>
        <taxon>Ascomycota</taxon>
        <taxon>Pezizomycotina</taxon>
        <taxon>Dothideomycetes</taxon>
        <taxon>Pleosporomycetidae</taxon>
        <taxon>Mytilinidiales</taxon>
        <taxon>Mytilinidiaceae</taxon>
        <taxon>Lophium</taxon>
    </lineage>
</organism>
<accession>A0A6A6QK05</accession>
<dbReference type="AlphaFoldDB" id="A0A6A6QK05"/>
<feature type="compositionally biased region" description="Low complexity" evidence="1">
    <location>
        <begin position="259"/>
        <end position="272"/>
    </location>
</feature>
<reference evidence="3" key="1">
    <citation type="journal article" date="2020" name="Stud. Mycol.">
        <title>101 Dothideomycetes genomes: a test case for predicting lifestyles and emergence of pathogens.</title>
        <authorList>
            <person name="Haridas S."/>
            <person name="Albert R."/>
            <person name="Binder M."/>
            <person name="Bloem J."/>
            <person name="Labutti K."/>
            <person name="Salamov A."/>
            <person name="Andreopoulos B."/>
            <person name="Baker S."/>
            <person name="Barry K."/>
            <person name="Bills G."/>
            <person name="Bluhm B."/>
            <person name="Cannon C."/>
            <person name="Castanera R."/>
            <person name="Culley D."/>
            <person name="Daum C."/>
            <person name="Ezra D."/>
            <person name="Gonzalez J."/>
            <person name="Henrissat B."/>
            <person name="Kuo A."/>
            <person name="Liang C."/>
            <person name="Lipzen A."/>
            <person name="Lutzoni F."/>
            <person name="Magnuson J."/>
            <person name="Mondo S."/>
            <person name="Nolan M."/>
            <person name="Ohm R."/>
            <person name="Pangilinan J."/>
            <person name="Park H.-J."/>
            <person name="Ramirez L."/>
            <person name="Alfaro M."/>
            <person name="Sun H."/>
            <person name="Tritt A."/>
            <person name="Yoshinaga Y."/>
            <person name="Zwiers L.-H."/>
            <person name="Turgeon B."/>
            <person name="Goodwin S."/>
            <person name="Spatafora J."/>
            <person name="Crous P."/>
            <person name="Grigoriev I."/>
        </authorList>
    </citation>
    <scope>NUCLEOTIDE SEQUENCE</scope>
    <source>
        <strain evidence="3">CBS 269.34</strain>
    </source>
</reference>
<evidence type="ECO:0000313" key="3">
    <source>
        <dbReference type="EMBL" id="KAF2492290.1"/>
    </source>
</evidence>
<dbReference type="Proteomes" id="UP000799750">
    <property type="component" value="Unassembled WGS sequence"/>
</dbReference>
<dbReference type="PANTHER" id="PTHR35186:SF4">
    <property type="entry name" value="PRION-INHIBITION AND PROPAGATION HELO DOMAIN-CONTAINING PROTEIN"/>
    <property type="match status" value="1"/>
</dbReference>
<dbReference type="Pfam" id="PF24476">
    <property type="entry name" value="DUF7580"/>
    <property type="match status" value="1"/>
</dbReference>
<dbReference type="EMBL" id="MU004194">
    <property type="protein sequence ID" value="KAF2492290.1"/>
    <property type="molecule type" value="Genomic_DNA"/>
</dbReference>
<proteinExistence type="predicted"/>
<gene>
    <name evidence="3" type="ORF">BU16DRAFT_620675</name>
</gene>
<evidence type="ECO:0000313" key="4">
    <source>
        <dbReference type="Proteomes" id="UP000799750"/>
    </source>
</evidence>
<name>A0A6A6QK05_9PEZI</name>
<dbReference type="OrthoDB" id="3565018at2759"/>
<evidence type="ECO:0000259" key="2">
    <source>
        <dbReference type="Pfam" id="PF24476"/>
    </source>
</evidence>
<protein>
    <recommendedName>
        <fullName evidence="2">DUF7580 domain-containing protein</fullName>
    </recommendedName>
</protein>
<keyword evidence="4" id="KW-1185">Reference proteome</keyword>
<feature type="region of interest" description="Disordered" evidence="1">
    <location>
        <begin position="250"/>
        <end position="282"/>
    </location>
</feature>
<evidence type="ECO:0000256" key="1">
    <source>
        <dbReference type="SAM" id="MobiDB-lite"/>
    </source>
</evidence>
<sequence length="590" mass="65718">MSGAEVGGLVLGGISLAIAAVEHYNNLSQTAHGLKNYHCTLQQLKLNLIIQQDQLKQSLKQLGFDDFSIPSTRHALQDRIYCGRPDLEHPEMVAKCDDTQRKSKPAKAWNRFKHTFTAKFRKGLMEDLQHSNSMLAHYVKRSKIARHTFDIVPVIQEARSQHSSSKCDAMRVHALAVFDSFKSCWKCSCVDPHQTGIRFDSSPSTSHAPVLEVAFRTFDTPHGQDPLPQHDDETPCWIETVAKFETVARPDLRPDLDTSSASSASASQQFSQRKLGKMPEKQYAQFTSQMLQQKKKSVSGQTSAQLNVLTSKPGAMASITKPTAPEVECLCAALRRQDFQEGGLSRVKASSKRRIMITVTNTESKPHLTRYQTLDSFIGLSGRFDLISRVQRLDIAYAMATMLLHLGETPWLNPKWGKEHIGLALGKQDATPNIIPQDVRVLHEFQSQASPVSPSRNLMENSGRINSLGNPNPAMLSLGILLIELCLNEDQSALLSAAFSGSFSPDTRERKICEIIERVYLEGGNFYGAATERCLRCQFTGPAATKTFLDRSFQENFFKDVIALLQVTYEVSRDTTRLSGTRSPSLQNST</sequence>
<dbReference type="InterPro" id="IPR056002">
    <property type="entry name" value="DUF7580"/>
</dbReference>
<feature type="domain" description="DUF7580" evidence="2">
    <location>
        <begin position="324"/>
        <end position="565"/>
    </location>
</feature>